<proteinExistence type="predicted"/>
<name>A0A6H2A4X7_9ZZZZ</name>
<dbReference type="EMBL" id="MT143475">
    <property type="protein sequence ID" value="QJA97233.1"/>
    <property type="molecule type" value="Genomic_DNA"/>
</dbReference>
<dbReference type="AlphaFoldDB" id="A0A6H2A4X7"/>
<sequence>MTNKEFASTNEEFKTACEKVGTKPTKRQASKWRRKLGSAYKGSGIKCTK</sequence>
<reference evidence="1" key="1">
    <citation type="submission" date="2020-03" db="EMBL/GenBank/DDBJ databases">
        <title>The deep terrestrial virosphere.</title>
        <authorList>
            <person name="Holmfeldt K."/>
            <person name="Nilsson E."/>
            <person name="Simone D."/>
            <person name="Lopez-Fernandez M."/>
            <person name="Wu X."/>
            <person name="de Brujin I."/>
            <person name="Lundin D."/>
            <person name="Andersson A."/>
            <person name="Bertilsson S."/>
            <person name="Dopson M."/>
        </authorList>
    </citation>
    <scope>NUCLEOTIDE SEQUENCE</scope>
    <source>
        <strain evidence="2">MM415A01058</strain>
        <strain evidence="3">MM415B06477</strain>
        <strain evidence="1">TM448A05617</strain>
    </source>
</reference>
<evidence type="ECO:0000313" key="1">
    <source>
        <dbReference type="EMBL" id="QJA54749.1"/>
    </source>
</evidence>
<evidence type="ECO:0000313" key="3">
    <source>
        <dbReference type="EMBL" id="QJA97233.1"/>
    </source>
</evidence>
<evidence type="ECO:0000313" key="2">
    <source>
        <dbReference type="EMBL" id="QJA78518.1"/>
    </source>
</evidence>
<dbReference type="EMBL" id="MT144534">
    <property type="protein sequence ID" value="QJA54749.1"/>
    <property type="molecule type" value="Genomic_DNA"/>
</dbReference>
<gene>
    <name evidence="2" type="ORF">MM415A01058_0006</name>
    <name evidence="3" type="ORF">MM415B06477_0004</name>
    <name evidence="1" type="ORF">TM448A05617_0006</name>
</gene>
<protein>
    <submittedName>
        <fullName evidence="1">Uncharacterized protein</fullName>
    </submittedName>
</protein>
<accession>A0A6H2A4X7</accession>
<organism evidence="1">
    <name type="scientific">viral metagenome</name>
    <dbReference type="NCBI Taxonomy" id="1070528"/>
    <lineage>
        <taxon>unclassified sequences</taxon>
        <taxon>metagenomes</taxon>
        <taxon>organismal metagenomes</taxon>
    </lineage>
</organism>
<dbReference type="EMBL" id="MT142341">
    <property type="protein sequence ID" value="QJA78518.1"/>
    <property type="molecule type" value="Genomic_DNA"/>
</dbReference>